<dbReference type="EMBL" id="RQJP01000005">
    <property type="protein sequence ID" value="RRB11659.1"/>
    <property type="molecule type" value="Genomic_DNA"/>
</dbReference>
<comment type="caution">
    <text evidence="1">The sequence shown here is derived from an EMBL/GenBank/DDBJ whole genome shotgun (WGS) entry which is preliminary data.</text>
</comment>
<reference evidence="1 2" key="1">
    <citation type="submission" date="2018-11" db="EMBL/GenBank/DDBJ databases">
        <authorList>
            <person name="Zhou Z."/>
            <person name="Wang G."/>
        </authorList>
    </citation>
    <scope>NUCLEOTIDE SEQUENCE [LARGE SCALE GENOMIC DNA]</scope>
    <source>
        <strain evidence="1 2">KCTC42998</strain>
    </source>
</reference>
<accession>A0A3P1CEB3</accession>
<dbReference type="AlphaFoldDB" id="A0A3P1CEB3"/>
<sequence>MRKFFIGFLIFIGAVLLLGAGYGYYNSRDRHPGYSLNLNIAAPTQPRPLQVGFAALKITPNLPDRWTDKNKDAAYKPDDGDTYTDGNNNGEFDAYWMAGFSQKRAANGVHDDLWARVVVIDDGQTRLALVAVDLLGFTHKNVINVRKAIPASAGITYSIICSTHTHEAPDFLGMWGGSIFKSGVNKAYELFVEQQVTRAIVEAAGKLRPARLRFAQDLNGADSLLMDTRKPLVLDSGLYVMQALDAVKDSTLGTLVVWGNHPETLWSKNTLLTSDFPHYVREYLEKGIMKGDSVVQKGLGGTVVYASGCVGGLMTTSPKVTIQDPLTGERFKEPTFEKADAQGKSLAMLIHKALQADTATAKPADIRLRAQTIEIPLANKLFRLAVGLGVLDAGFSSWGNFRSEIAAFRLGDASFLCVPGEIYPEIVNGGVENPVGADFRIKPLETPPLRSLMPGHYKFVIGLANDELGYIIPKSEWDTETPHIYNQKDKPYGEVNSTGPETAPKLYRAMAELLHGL</sequence>
<keyword evidence="2" id="KW-1185">Reference proteome</keyword>
<gene>
    <name evidence="1" type="ORF">EHT87_24640</name>
</gene>
<organism evidence="1 2">
    <name type="scientific">Larkinella knui</name>
    <dbReference type="NCBI Taxonomy" id="2025310"/>
    <lineage>
        <taxon>Bacteria</taxon>
        <taxon>Pseudomonadati</taxon>
        <taxon>Bacteroidota</taxon>
        <taxon>Cytophagia</taxon>
        <taxon>Cytophagales</taxon>
        <taxon>Spirosomataceae</taxon>
        <taxon>Larkinella</taxon>
    </lineage>
</organism>
<evidence type="ECO:0000313" key="1">
    <source>
        <dbReference type="EMBL" id="RRB11659.1"/>
    </source>
</evidence>
<protein>
    <recommendedName>
        <fullName evidence="3">Neutral/alkaline non-lysosomal ceramidase N-terminal domain-containing protein</fullName>
    </recommendedName>
</protein>
<dbReference type="OrthoDB" id="9122572at2"/>
<evidence type="ECO:0008006" key="3">
    <source>
        <dbReference type="Google" id="ProtNLM"/>
    </source>
</evidence>
<proteinExistence type="predicted"/>
<dbReference type="Proteomes" id="UP000274271">
    <property type="component" value="Unassembled WGS sequence"/>
</dbReference>
<evidence type="ECO:0000313" key="2">
    <source>
        <dbReference type="Proteomes" id="UP000274271"/>
    </source>
</evidence>
<dbReference type="RefSeq" id="WP_124909326.1">
    <property type="nucleotide sequence ID" value="NZ_RQJP01000005.1"/>
</dbReference>
<name>A0A3P1CEB3_9BACT</name>